<evidence type="ECO:0000256" key="5">
    <source>
        <dbReference type="SAM" id="Phobius"/>
    </source>
</evidence>
<evidence type="ECO:0000256" key="3">
    <source>
        <dbReference type="ARBA" id="ARBA00022989"/>
    </source>
</evidence>
<reference evidence="6" key="1">
    <citation type="submission" date="2018-06" db="EMBL/GenBank/DDBJ databases">
        <authorList>
            <person name="Zhirakovskaya E."/>
        </authorList>
    </citation>
    <scope>NUCLEOTIDE SEQUENCE</scope>
</reference>
<sequence>MDKLFVIFGAALMMLGVGAGAFGAHGLSSYFEKFPNLEAIFETAVRYHIYHALALFAAAWLTDKFPSPLTTWAGYLFLAGVIFFSGSLYLLVITRQNWLGAITPIGGVAFIAGWGCLLLAAWRS</sequence>
<evidence type="ECO:0000256" key="4">
    <source>
        <dbReference type="ARBA" id="ARBA00023136"/>
    </source>
</evidence>
<dbReference type="Pfam" id="PF04241">
    <property type="entry name" value="DUF423"/>
    <property type="match status" value="1"/>
</dbReference>
<keyword evidence="4 5" id="KW-0472">Membrane</keyword>
<dbReference type="GO" id="GO:0005886">
    <property type="term" value="C:plasma membrane"/>
    <property type="evidence" value="ECO:0007669"/>
    <property type="project" value="TreeGrafter"/>
</dbReference>
<comment type="subcellular location">
    <subcellularLocation>
        <location evidence="1">Membrane</location>
        <topology evidence="1">Multi-pass membrane protein</topology>
    </subcellularLocation>
</comment>
<gene>
    <name evidence="6" type="ORF">MNBD_CHLOROFLEXI01-3721</name>
</gene>
<proteinExistence type="predicted"/>
<evidence type="ECO:0000313" key="6">
    <source>
        <dbReference type="EMBL" id="VAW31295.1"/>
    </source>
</evidence>
<dbReference type="InterPro" id="IPR006696">
    <property type="entry name" value="DUF423"/>
</dbReference>
<feature type="transmembrane region" description="Helical" evidence="5">
    <location>
        <begin position="72"/>
        <end position="92"/>
    </location>
</feature>
<keyword evidence="3 5" id="KW-1133">Transmembrane helix</keyword>
<dbReference type="EMBL" id="UOEU01000192">
    <property type="protein sequence ID" value="VAW31295.1"/>
    <property type="molecule type" value="Genomic_DNA"/>
</dbReference>
<dbReference type="PANTHER" id="PTHR43461">
    <property type="entry name" value="TRANSMEMBRANE PROTEIN 256"/>
    <property type="match status" value="1"/>
</dbReference>
<name>A0A3B0UJT3_9ZZZZ</name>
<evidence type="ECO:0000256" key="1">
    <source>
        <dbReference type="ARBA" id="ARBA00004141"/>
    </source>
</evidence>
<keyword evidence="2 5" id="KW-0812">Transmembrane</keyword>
<evidence type="ECO:0000256" key="2">
    <source>
        <dbReference type="ARBA" id="ARBA00022692"/>
    </source>
</evidence>
<accession>A0A3B0UJT3</accession>
<organism evidence="6">
    <name type="scientific">hydrothermal vent metagenome</name>
    <dbReference type="NCBI Taxonomy" id="652676"/>
    <lineage>
        <taxon>unclassified sequences</taxon>
        <taxon>metagenomes</taxon>
        <taxon>ecological metagenomes</taxon>
    </lineage>
</organism>
<protein>
    <submittedName>
        <fullName evidence="6">COG2363</fullName>
    </submittedName>
</protein>
<dbReference type="PANTHER" id="PTHR43461:SF1">
    <property type="entry name" value="TRANSMEMBRANE PROTEIN 256"/>
    <property type="match status" value="1"/>
</dbReference>
<feature type="transmembrane region" description="Helical" evidence="5">
    <location>
        <begin position="98"/>
        <end position="122"/>
    </location>
</feature>
<dbReference type="AlphaFoldDB" id="A0A3B0UJT3"/>